<dbReference type="PANTHER" id="PTHR43037">
    <property type="entry name" value="UNNAMED PRODUCT-RELATED"/>
    <property type="match status" value="1"/>
</dbReference>
<dbReference type="EMBL" id="CP019312">
    <property type="protein sequence ID" value="APX13349.1"/>
    <property type="molecule type" value="Genomic_DNA"/>
</dbReference>
<dbReference type="RefSeq" id="WP_076629783.1">
    <property type="nucleotide sequence ID" value="NZ_CP019312.1"/>
</dbReference>
<evidence type="ECO:0000256" key="3">
    <source>
        <dbReference type="SAM" id="SignalP"/>
    </source>
</evidence>
<organism evidence="5 6">
    <name type="scientific">Tateyamaria omphalii</name>
    <dbReference type="NCBI Taxonomy" id="299262"/>
    <lineage>
        <taxon>Bacteria</taxon>
        <taxon>Pseudomonadati</taxon>
        <taxon>Pseudomonadota</taxon>
        <taxon>Alphaproteobacteria</taxon>
        <taxon>Rhodobacterales</taxon>
        <taxon>Roseobacteraceae</taxon>
        <taxon>Tateyamaria</taxon>
    </lineage>
</organism>
<evidence type="ECO:0000313" key="6">
    <source>
        <dbReference type="Proteomes" id="UP000186336"/>
    </source>
</evidence>
<dbReference type="OrthoDB" id="9805640at2"/>
<protein>
    <recommendedName>
        <fullName evidence="4">Peptidase S9 prolyl oligopeptidase catalytic domain-containing protein</fullName>
    </recommendedName>
</protein>
<name>A0A1P8MZL6_9RHOB</name>
<evidence type="ECO:0000259" key="4">
    <source>
        <dbReference type="Pfam" id="PF00326"/>
    </source>
</evidence>
<feature type="chain" id="PRO_5012862737" description="Peptidase S9 prolyl oligopeptidase catalytic domain-containing protein" evidence="3">
    <location>
        <begin position="18"/>
        <end position="265"/>
    </location>
</feature>
<evidence type="ECO:0000256" key="1">
    <source>
        <dbReference type="ARBA" id="ARBA00022729"/>
    </source>
</evidence>
<dbReference type="GO" id="GO:0016787">
    <property type="term" value="F:hydrolase activity"/>
    <property type="evidence" value="ECO:0007669"/>
    <property type="project" value="UniProtKB-KW"/>
</dbReference>
<keyword evidence="1 3" id="KW-0732">Signal</keyword>
<dbReference type="SUPFAM" id="SSF53474">
    <property type="entry name" value="alpha/beta-Hydrolases"/>
    <property type="match status" value="1"/>
</dbReference>
<dbReference type="InterPro" id="IPR029058">
    <property type="entry name" value="AB_hydrolase_fold"/>
</dbReference>
<dbReference type="Proteomes" id="UP000186336">
    <property type="component" value="Chromosome"/>
</dbReference>
<feature type="domain" description="Peptidase S9 prolyl oligopeptidase catalytic" evidence="4">
    <location>
        <begin position="69"/>
        <end position="156"/>
    </location>
</feature>
<dbReference type="Pfam" id="PF00326">
    <property type="entry name" value="Peptidase_S9"/>
    <property type="match status" value="1"/>
</dbReference>
<accession>A0A1P8MZL6</accession>
<evidence type="ECO:0000256" key="2">
    <source>
        <dbReference type="ARBA" id="ARBA00022801"/>
    </source>
</evidence>
<evidence type="ECO:0000313" key="5">
    <source>
        <dbReference type="EMBL" id="APX13349.1"/>
    </source>
</evidence>
<dbReference type="InterPro" id="IPR001375">
    <property type="entry name" value="Peptidase_S9_cat"/>
</dbReference>
<keyword evidence="2" id="KW-0378">Hydrolase</keyword>
<dbReference type="InterPro" id="IPR050955">
    <property type="entry name" value="Plant_Biomass_Hydrol_Est"/>
</dbReference>
<dbReference type="PANTHER" id="PTHR43037:SF5">
    <property type="entry name" value="FERULOYL ESTERASE"/>
    <property type="match status" value="1"/>
</dbReference>
<dbReference type="KEGG" id="tom:BWR18_17935"/>
<dbReference type="STRING" id="299262.BWR18_17935"/>
<sequence length="265" mass="28628">MKHLAALLLALPTLAFAQCGPDAACAIDGGSYHMTGAETGPDPKPALVFFHGHNASGQMIFRGGIQSEFADAGYVVIAPNGQQIPGRETRFWPGRDGSARDDVGFVLDVVEDAKTKARIDPNRIYVAGFSAGGSMAWLMACKQADAFAAYVSIAGALREPNDTTDCPNAPVRFLQIHGFADNQVPFEGRAIRDWHQGSLWDSLALARTANQCRTHPDTIEIGDQFRCRDWNASCSNGATKFCEHDGGHGMPRGWTTLAKQWFEGS</sequence>
<keyword evidence="6" id="KW-1185">Reference proteome</keyword>
<proteinExistence type="predicted"/>
<reference evidence="5 6" key="1">
    <citation type="submission" date="2017-01" db="EMBL/GenBank/DDBJ databases">
        <title>Complete genome of Tateyamaria omphalii DOK1-4 isolated from seawater in Dokdo.</title>
        <authorList>
            <person name="Kim J.H."/>
            <person name="Chi W.-J."/>
        </authorList>
    </citation>
    <scope>NUCLEOTIDE SEQUENCE [LARGE SCALE GENOMIC DNA]</scope>
    <source>
        <strain evidence="5 6">DOK1-4</strain>
    </source>
</reference>
<feature type="signal peptide" evidence="3">
    <location>
        <begin position="1"/>
        <end position="17"/>
    </location>
</feature>
<gene>
    <name evidence="5" type="ORF">BWR18_17935</name>
</gene>
<dbReference type="Gene3D" id="3.40.50.1820">
    <property type="entry name" value="alpha/beta hydrolase"/>
    <property type="match status" value="1"/>
</dbReference>
<dbReference type="AlphaFoldDB" id="A0A1P8MZL6"/>